<dbReference type="eggNOG" id="ENOG502ZXKK">
    <property type="taxonomic scope" value="Bacteria"/>
</dbReference>
<protein>
    <recommendedName>
        <fullName evidence="3">DUF4440 domain-containing protein</fullName>
    </recommendedName>
</protein>
<proteinExistence type="predicted"/>
<evidence type="ECO:0000313" key="2">
    <source>
        <dbReference type="Proteomes" id="UP000002011"/>
    </source>
</evidence>
<dbReference type="HOGENOM" id="CLU_122942_0_0_10"/>
<dbReference type="OrthoDB" id="667202at2"/>
<name>C6W4H1_DYAFD</name>
<dbReference type="EMBL" id="CP001619">
    <property type="protein sequence ID" value="ACT94072.1"/>
    <property type="molecule type" value="Genomic_DNA"/>
</dbReference>
<dbReference type="RefSeq" id="WP_015812322.1">
    <property type="nucleotide sequence ID" value="NC_013037.1"/>
</dbReference>
<dbReference type="KEGG" id="dfe:Dfer_2857"/>
<sequence>MADINDQIEQFFDAYEKRFADGLAGQEVGEDTASAFADFFVEASPMGIIGGKNDQEFRERVPQGYDFYRSIGITKMAIRQLDITELNELHYMVEVYWESFYEKDGQPGSIEFSVIYFLQHLNGALKVFAYITGDEQAVLKERGLV</sequence>
<reference evidence="1 2" key="1">
    <citation type="journal article" date="2009" name="Stand. Genomic Sci.">
        <title>Complete genome sequence of Dyadobacter fermentans type strain (NS114).</title>
        <authorList>
            <person name="Lang E."/>
            <person name="Lapidus A."/>
            <person name="Chertkov O."/>
            <person name="Brettin T."/>
            <person name="Detter J.C."/>
            <person name="Han C."/>
            <person name="Copeland A."/>
            <person name="Glavina Del Rio T."/>
            <person name="Nolan M."/>
            <person name="Chen F."/>
            <person name="Lucas S."/>
            <person name="Tice H."/>
            <person name="Cheng J.F."/>
            <person name="Land M."/>
            <person name="Hauser L."/>
            <person name="Chang Y.J."/>
            <person name="Jeffries C.D."/>
            <person name="Kopitz M."/>
            <person name="Bruce D."/>
            <person name="Goodwin L."/>
            <person name="Pitluck S."/>
            <person name="Ovchinnikova G."/>
            <person name="Pati A."/>
            <person name="Ivanova N."/>
            <person name="Mavrommatis K."/>
            <person name="Chen A."/>
            <person name="Palaniappan K."/>
            <person name="Chain P."/>
            <person name="Bristow J."/>
            <person name="Eisen J.A."/>
            <person name="Markowitz V."/>
            <person name="Hugenholtz P."/>
            <person name="Goker M."/>
            <person name="Rohde M."/>
            <person name="Kyrpides N.C."/>
            <person name="Klenk H.P."/>
        </authorList>
    </citation>
    <scope>NUCLEOTIDE SEQUENCE [LARGE SCALE GENOMIC DNA]</scope>
    <source>
        <strain evidence="2">ATCC 700827 / DSM 18053 / CIP 107007 / KCTC 52180 / NS114</strain>
    </source>
</reference>
<organism evidence="1 2">
    <name type="scientific">Dyadobacter fermentans (strain ATCC 700827 / DSM 18053 / CIP 107007 / KCTC 52180 / NS114)</name>
    <dbReference type="NCBI Taxonomy" id="471854"/>
    <lineage>
        <taxon>Bacteria</taxon>
        <taxon>Pseudomonadati</taxon>
        <taxon>Bacteroidota</taxon>
        <taxon>Cytophagia</taxon>
        <taxon>Cytophagales</taxon>
        <taxon>Spirosomataceae</taxon>
        <taxon>Dyadobacter</taxon>
    </lineage>
</organism>
<keyword evidence="2" id="KW-1185">Reference proteome</keyword>
<accession>C6W4H1</accession>
<gene>
    <name evidence="1" type="ordered locus">Dfer_2857</name>
</gene>
<dbReference type="STRING" id="471854.Dfer_2857"/>
<evidence type="ECO:0000313" key="1">
    <source>
        <dbReference type="EMBL" id="ACT94072.1"/>
    </source>
</evidence>
<dbReference type="AlphaFoldDB" id="C6W4H1"/>
<dbReference type="Proteomes" id="UP000002011">
    <property type="component" value="Chromosome"/>
</dbReference>
<evidence type="ECO:0008006" key="3">
    <source>
        <dbReference type="Google" id="ProtNLM"/>
    </source>
</evidence>